<dbReference type="Proteomes" id="UP000015103">
    <property type="component" value="Unassembled WGS sequence"/>
</dbReference>
<sequence>ILKDPYRRAGAAACTIEIFGFRWEASVWPPRDVGILKQVTDDFLNLENDFYAFKTTETRIVSIERTVLDIQKQLRDMAGISAPKSSYADVVAKEPPRISVGQRPVRPVQSVVVIRPPEGVQDPKGELTKIVNPVVEGLQIKNIRKLGSNGLVLETGSNQDSEKIVLHEGLRNSGYKVEVPGRRGPRVIVYDVDKSTSETDLIDAIIAQNDFAREVEQEFRKNFKCRFKSGR</sequence>
<dbReference type="AlphaFoldDB" id="T1HK06"/>
<name>T1HK06_RHOPR</name>
<dbReference type="VEuPathDB" id="VectorBase:RPRC004379"/>
<evidence type="ECO:0000313" key="2">
    <source>
        <dbReference type="Proteomes" id="UP000015103"/>
    </source>
</evidence>
<dbReference type="EnsemblMetazoa" id="RPRC004379-RA">
    <property type="protein sequence ID" value="RPRC004379-PA"/>
    <property type="gene ID" value="RPRC004379"/>
</dbReference>
<evidence type="ECO:0000313" key="1">
    <source>
        <dbReference type="EnsemblMetazoa" id="RPRC004379-PA"/>
    </source>
</evidence>
<protein>
    <submittedName>
        <fullName evidence="1">Uncharacterized protein</fullName>
    </submittedName>
</protein>
<dbReference type="HOGENOM" id="CLU_1202456_0_0_1"/>
<dbReference type="EMBL" id="ACPB03029533">
    <property type="status" value="NOT_ANNOTATED_CDS"/>
    <property type="molecule type" value="Genomic_DNA"/>
</dbReference>
<dbReference type="EMBL" id="ACPB03029532">
    <property type="status" value="NOT_ANNOTATED_CDS"/>
    <property type="molecule type" value="Genomic_DNA"/>
</dbReference>
<organism evidence="1 2">
    <name type="scientific">Rhodnius prolixus</name>
    <name type="common">Triatomid bug</name>
    <dbReference type="NCBI Taxonomy" id="13249"/>
    <lineage>
        <taxon>Eukaryota</taxon>
        <taxon>Metazoa</taxon>
        <taxon>Ecdysozoa</taxon>
        <taxon>Arthropoda</taxon>
        <taxon>Hexapoda</taxon>
        <taxon>Insecta</taxon>
        <taxon>Pterygota</taxon>
        <taxon>Neoptera</taxon>
        <taxon>Paraneoptera</taxon>
        <taxon>Hemiptera</taxon>
        <taxon>Heteroptera</taxon>
        <taxon>Panheteroptera</taxon>
        <taxon>Cimicomorpha</taxon>
        <taxon>Reduviidae</taxon>
        <taxon>Triatominae</taxon>
        <taxon>Rhodnius</taxon>
    </lineage>
</organism>
<keyword evidence="2" id="KW-1185">Reference proteome</keyword>
<reference evidence="1" key="1">
    <citation type="submission" date="2015-05" db="UniProtKB">
        <authorList>
            <consortium name="EnsemblMetazoa"/>
        </authorList>
    </citation>
    <scope>IDENTIFICATION</scope>
</reference>
<accession>T1HK06</accession>
<proteinExistence type="predicted"/>
<dbReference type="InParanoid" id="T1HK06"/>